<dbReference type="Proteomes" id="UP000236740">
    <property type="component" value="Unassembled WGS sequence"/>
</dbReference>
<dbReference type="InterPro" id="IPR011991">
    <property type="entry name" value="ArsR-like_HTH"/>
</dbReference>
<evidence type="ECO:0000313" key="2">
    <source>
        <dbReference type="EMBL" id="SEG39778.1"/>
    </source>
</evidence>
<dbReference type="RefSeq" id="WP_103991861.1">
    <property type="nucleotide sequence ID" value="NZ_CP031311.1"/>
</dbReference>
<proteinExistence type="predicted"/>
<dbReference type="OrthoDB" id="350804at2157"/>
<name>A0A1H5ZTF4_9EURY</name>
<evidence type="ECO:0000313" key="4">
    <source>
        <dbReference type="Proteomes" id="UP000296733"/>
    </source>
</evidence>
<dbReference type="AlphaFoldDB" id="A0A1H5ZTF4"/>
<accession>A0A1H5ZTF4</accession>
<dbReference type="CDD" id="cd00090">
    <property type="entry name" value="HTH_ARSR"/>
    <property type="match status" value="1"/>
</dbReference>
<dbReference type="GeneID" id="39858396"/>
<gene>
    <name evidence="1" type="ORF">DV707_09855</name>
    <name evidence="2" type="ORF">SAMN04488133_2183</name>
</gene>
<dbReference type="SUPFAM" id="SSF46785">
    <property type="entry name" value="Winged helix' DNA-binding domain"/>
    <property type="match status" value="1"/>
</dbReference>
<reference evidence="2 3" key="1">
    <citation type="submission" date="2016-10" db="EMBL/GenBank/DDBJ databases">
        <authorList>
            <person name="de Groot N.N."/>
        </authorList>
    </citation>
    <scope>NUCLEOTIDE SEQUENCE [LARGE SCALE GENOMIC DNA]</scope>
    <source>
        <strain evidence="2 3">CGMCC 1.10331</strain>
    </source>
</reference>
<dbReference type="EMBL" id="CP031311">
    <property type="protein sequence ID" value="QCC47939.1"/>
    <property type="molecule type" value="Genomic_DNA"/>
</dbReference>
<dbReference type="InterPro" id="IPR036390">
    <property type="entry name" value="WH_DNA-bd_sf"/>
</dbReference>
<dbReference type="Gene3D" id="1.10.10.10">
    <property type="entry name" value="Winged helix-like DNA-binding domain superfamily/Winged helix DNA-binding domain"/>
    <property type="match status" value="1"/>
</dbReference>
<dbReference type="EMBL" id="FNVN01000002">
    <property type="protein sequence ID" value="SEG39778.1"/>
    <property type="molecule type" value="Genomic_DNA"/>
</dbReference>
<evidence type="ECO:0000313" key="3">
    <source>
        <dbReference type="Proteomes" id="UP000236740"/>
    </source>
</evidence>
<protein>
    <submittedName>
        <fullName evidence="1">ArsR family transcriptional regulator</fullName>
    </submittedName>
</protein>
<evidence type="ECO:0000313" key="1">
    <source>
        <dbReference type="EMBL" id="QCC47939.1"/>
    </source>
</evidence>
<keyword evidence="3" id="KW-1185">Reference proteome</keyword>
<organism evidence="2 3">
    <name type="scientific">Halobellus limi</name>
    <dbReference type="NCBI Taxonomy" id="699433"/>
    <lineage>
        <taxon>Archaea</taxon>
        <taxon>Methanobacteriati</taxon>
        <taxon>Methanobacteriota</taxon>
        <taxon>Stenosarchaea group</taxon>
        <taxon>Halobacteria</taxon>
        <taxon>Halobacteriales</taxon>
        <taxon>Haloferacaceae</taxon>
        <taxon>Halobellus</taxon>
    </lineage>
</organism>
<dbReference type="InterPro" id="IPR036388">
    <property type="entry name" value="WH-like_DNA-bd_sf"/>
</dbReference>
<dbReference type="Proteomes" id="UP000296733">
    <property type="component" value="Chromosome"/>
</dbReference>
<dbReference type="KEGG" id="hlm:DV707_09855"/>
<reference evidence="1 4" key="2">
    <citation type="journal article" date="2019" name="Nat. Commun.">
        <title>A new type of DNA phosphorothioation-based antiviral system in archaea.</title>
        <authorList>
            <person name="Xiong L."/>
            <person name="Liu S."/>
            <person name="Chen S."/>
            <person name="Xiao Y."/>
            <person name="Zhu B."/>
            <person name="Gao Y."/>
            <person name="Zhang Y."/>
            <person name="Chen B."/>
            <person name="Luo J."/>
            <person name="Deng Z."/>
            <person name="Chen X."/>
            <person name="Wang L."/>
            <person name="Chen S."/>
        </authorList>
    </citation>
    <scope>NUCLEOTIDE SEQUENCE [LARGE SCALE GENOMIC DNA]</scope>
    <source>
        <strain evidence="1 4">CGMCC 1.10331</strain>
    </source>
</reference>
<sequence length="86" mass="9366">MSAHSSLTTAENAVALGDLPPSAKLVAKTLEYEGDLTQSQLAESTLLPTRTVRYGLTQLEENGLVTSEISFIDARKRVYSLDVPER</sequence>